<keyword evidence="13" id="KW-1185">Reference proteome</keyword>
<feature type="compositionally biased region" description="Polar residues" evidence="11">
    <location>
        <begin position="1"/>
        <end position="10"/>
    </location>
</feature>
<dbReference type="Proteomes" id="UP001212841">
    <property type="component" value="Unassembled WGS sequence"/>
</dbReference>
<dbReference type="PROSITE" id="PS00629">
    <property type="entry name" value="IMP_1"/>
    <property type="match status" value="1"/>
</dbReference>
<sequence length="368" mass="39512">MSKAAQSTASPRAHPYPTRSSSRLSASKPEPTAAPYAKERAVAIQAVIRASTLCQGVFKKLVSAETITKKDKSPVTVADFGAQAVVNNLIRAEFPEDPIVGEEDSKDLRENAETREKVVELANSVLDKPLSSDEILEAIDYGMYEGGPKGRFWTLDPIDGTKGFLRGEQFAVALALVEDGEVKVGVLGCPNLPQKLSDPEGPRGTIFVAVRGQGAFERSLDSELETKISVSPITNVSETSFCESVEAGHSSQGEAAQIAQLLGITRPSVRMDSQCKYGVLARGDADIYLRLPVSATYEEKIWDHAGGSIIIEEAGGKVCDIHGKPLDFSIGRTLRDNKGVIASNGSIHDAVMEAVQKVLQKSKEEKTV</sequence>
<feature type="binding site" evidence="10">
    <location>
        <position position="303"/>
    </location>
    <ligand>
        <name>Mg(2+)</name>
        <dbReference type="ChEBI" id="CHEBI:18420"/>
        <label>1</label>
        <note>catalytic</note>
    </ligand>
</feature>
<name>A0AAD5SB53_9FUNG</name>
<dbReference type="EMBL" id="JADGJD010000566">
    <property type="protein sequence ID" value="KAJ3049998.1"/>
    <property type="molecule type" value="Genomic_DNA"/>
</dbReference>
<evidence type="ECO:0000313" key="13">
    <source>
        <dbReference type="Proteomes" id="UP001212841"/>
    </source>
</evidence>
<protein>
    <recommendedName>
        <fullName evidence="3">3'(2'),5'-bisphosphate nucleotidase</fullName>
        <ecNumber evidence="3">3.1.3.7</ecNumber>
    </recommendedName>
</protein>
<evidence type="ECO:0000256" key="5">
    <source>
        <dbReference type="ARBA" id="ARBA00022801"/>
    </source>
</evidence>
<keyword evidence="6 10" id="KW-0460">Magnesium</keyword>
<evidence type="ECO:0000256" key="11">
    <source>
        <dbReference type="SAM" id="MobiDB-lite"/>
    </source>
</evidence>
<keyword evidence="4 10" id="KW-0479">Metal-binding</keyword>
<feature type="binding site" evidence="10">
    <location>
        <position position="159"/>
    </location>
    <ligand>
        <name>Mg(2+)</name>
        <dbReference type="ChEBI" id="CHEBI:18420"/>
        <label>1</label>
        <note>catalytic</note>
    </ligand>
</feature>
<evidence type="ECO:0000256" key="10">
    <source>
        <dbReference type="PIRSR" id="PIRSR600760-2"/>
    </source>
</evidence>
<feature type="binding site" evidence="10">
    <location>
        <position position="156"/>
    </location>
    <ligand>
        <name>Mg(2+)</name>
        <dbReference type="ChEBI" id="CHEBI:18420"/>
        <label>1</label>
        <note>catalytic</note>
    </ligand>
</feature>
<dbReference type="CDD" id="cd01517">
    <property type="entry name" value="PAP_phosphatase"/>
    <property type="match status" value="1"/>
</dbReference>
<dbReference type="Gene3D" id="3.30.540.10">
    <property type="entry name" value="Fructose-1,6-Bisphosphatase, subunit A, domain 1"/>
    <property type="match status" value="1"/>
</dbReference>
<keyword evidence="5" id="KW-0378">Hydrolase</keyword>
<dbReference type="GO" id="GO:0008441">
    <property type="term" value="F:3'(2'),5'-bisphosphate nucleotidase activity"/>
    <property type="evidence" value="ECO:0007669"/>
    <property type="project" value="UniProtKB-EC"/>
</dbReference>
<accession>A0AAD5SB53</accession>
<feature type="region of interest" description="Disordered" evidence="11">
    <location>
        <begin position="1"/>
        <end position="36"/>
    </location>
</feature>
<evidence type="ECO:0000256" key="3">
    <source>
        <dbReference type="ARBA" id="ARBA00012633"/>
    </source>
</evidence>
<comment type="cofactor">
    <cofactor evidence="1 10">
        <name>Mg(2+)</name>
        <dbReference type="ChEBI" id="CHEBI:18420"/>
    </cofactor>
</comment>
<dbReference type="InterPro" id="IPR020583">
    <property type="entry name" value="Inositol_monoP_metal-BS"/>
</dbReference>
<dbReference type="AlphaFoldDB" id="A0AAD5SB53"/>
<evidence type="ECO:0000256" key="4">
    <source>
        <dbReference type="ARBA" id="ARBA00022723"/>
    </source>
</evidence>
<dbReference type="InterPro" id="IPR051090">
    <property type="entry name" value="Inositol_monoP_superfamily"/>
</dbReference>
<dbReference type="SUPFAM" id="SSF56655">
    <property type="entry name" value="Carbohydrate phosphatase"/>
    <property type="match status" value="1"/>
</dbReference>
<gene>
    <name evidence="12" type="ORF">HK097_009013</name>
</gene>
<evidence type="ECO:0000313" key="12">
    <source>
        <dbReference type="EMBL" id="KAJ3049998.1"/>
    </source>
</evidence>
<dbReference type="GO" id="GO:0046854">
    <property type="term" value="P:phosphatidylinositol phosphate biosynthetic process"/>
    <property type="evidence" value="ECO:0007669"/>
    <property type="project" value="InterPro"/>
</dbReference>
<dbReference type="EC" id="3.1.3.7" evidence="3"/>
<comment type="catalytic activity">
    <reaction evidence="9">
        <text>3'-phosphoadenylyl sulfate + H2O = adenosine 5'-phosphosulfate + phosphate</text>
        <dbReference type="Rhea" id="RHEA:77639"/>
        <dbReference type="ChEBI" id="CHEBI:15377"/>
        <dbReference type="ChEBI" id="CHEBI:43474"/>
        <dbReference type="ChEBI" id="CHEBI:58243"/>
        <dbReference type="ChEBI" id="CHEBI:58339"/>
        <dbReference type="EC" id="3.1.3.7"/>
    </reaction>
    <physiologicalReaction direction="left-to-right" evidence="9">
        <dbReference type="Rhea" id="RHEA:77640"/>
    </physiologicalReaction>
</comment>
<comment type="similarity">
    <text evidence="2">Belongs to the inositol monophosphatase superfamily.</text>
</comment>
<dbReference type="GO" id="GO:0000103">
    <property type="term" value="P:sulfate assimilation"/>
    <property type="evidence" value="ECO:0007669"/>
    <property type="project" value="TreeGrafter"/>
</dbReference>
<evidence type="ECO:0000256" key="7">
    <source>
        <dbReference type="ARBA" id="ARBA00044466"/>
    </source>
</evidence>
<comment type="caution">
    <text evidence="12">The sequence shown here is derived from an EMBL/GenBank/DDBJ whole genome shotgun (WGS) entry which is preliminary data.</text>
</comment>
<dbReference type="PROSITE" id="PS00630">
    <property type="entry name" value="IMP_2"/>
    <property type="match status" value="1"/>
</dbReference>
<dbReference type="InterPro" id="IPR000760">
    <property type="entry name" value="Inositol_monophosphatase-like"/>
</dbReference>
<feature type="binding site" evidence="10">
    <location>
        <position position="158"/>
    </location>
    <ligand>
        <name>Mg(2+)</name>
        <dbReference type="ChEBI" id="CHEBI:18420"/>
        <label>1</label>
        <note>catalytic</note>
    </ligand>
</feature>
<dbReference type="NCBIfam" id="TIGR01330">
    <property type="entry name" value="bisphos_HAL2"/>
    <property type="match status" value="1"/>
</dbReference>
<dbReference type="InterPro" id="IPR006239">
    <property type="entry name" value="DPNP"/>
</dbReference>
<dbReference type="Pfam" id="PF00459">
    <property type="entry name" value="Inositol_P"/>
    <property type="match status" value="1"/>
</dbReference>
<dbReference type="InterPro" id="IPR020550">
    <property type="entry name" value="Inositol_monophosphatase_CS"/>
</dbReference>
<dbReference type="GO" id="GO:0046872">
    <property type="term" value="F:metal ion binding"/>
    <property type="evidence" value="ECO:0007669"/>
    <property type="project" value="UniProtKB-KW"/>
</dbReference>
<comment type="catalytic activity">
    <reaction evidence="8">
        <text>adenosine 3',5'-bisphosphate + H2O = AMP + phosphate</text>
        <dbReference type="Rhea" id="RHEA:10040"/>
        <dbReference type="ChEBI" id="CHEBI:15377"/>
        <dbReference type="ChEBI" id="CHEBI:43474"/>
        <dbReference type="ChEBI" id="CHEBI:58343"/>
        <dbReference type="ChEBI" id="CHEBI:456215"/>
        <dbReference type="EC" id="3.1.3.7"/>
    </reaction>
    <physiologicalReaction direction="left-to-right" evidence="8">
        <dbReference type="Rhea" id="RHEA:10041"/>
    </physiologicalReaction>
</comment>
<evidence type="ECO:0000256" key="8">
    <source>
        <dbReference type="ARBA" id="ARBA00044479"/>
    </source>
</evidence>
<evidence type="ECO:0000256" key="2">
    <source>
        <dbReference type="ARBA" id="ARBA00009759"/>
    </source>
</evidence>
<dbReference type="PANTHER" id="PTHR43200:SF6">
    <property type="entry name" value="3'(2'),5'-BISPHOSPHATE NUCLEOTIDASE"/>
    <property type="match status" value="1"/>
</dbReference>
<dbReference type="PANTHER" id="PTHR43200">
    <property type="entry name" value="PHOSPHATASE"/>
    <property type="match status" value="1"/>
</dbReference>
<evidence type="ECO:0000256" key="6">
    <source>
        <dbReference type="ARBA" id="ARBA00022842"/>
    </source>
</evidence>
<feature type="binding site" evidence="10">
    <location>
        <position position="102"/>
    </location>
    <ligand>
        <name>Mg(2+)</name>
        <dbReference type="ChEBI" id="CHEBI:18420"/>
        <label>1</label>
        <note>catalytic</note>
    </ligand>
</feature>
<evidence type="ECO:0000256" key="9">
    <source>
        <dbReference type="ARBA" id="ARBA00044484"/>
    </source>
</evidence>
<dbReference type="FunFam" id="3.40.190.80:FF:000003">
    <property type="entry name" value="PAP-specific phosphatase HAL2-like"/>
    <property type="match status" value="1"/>
</dbReference>
<proteinExistence type="inferred from homology"/>
<reference evidence="12" key="1">
    <citation type="submission" date="2020-05" db="EMBL/GenBank/DDBJ databases">
        <title>Phylogenomic resolution of chytrid fungi.</title>
        <authorList>
            <person name="Stajich J.E."/>
            <person name="Amses K."/>
            <person name="Simmons R."/>
            <person name="Seto K."/>
            <person name="Myers J."/>
            <person name="Bonds A."/>
            <person name="Quandt C.A."/>
            <person name="Barry K."/>
            <person name="Liu P."/>
            <person name="Grigoriev I."/>
            <person name="Longcore J.E."/>
            <person name="James T.Y."/>
        </authorList>
    </citation>
    <scope>NUCLEOTIDE SEQUENCE</scope>
    <source>
        <strain evidence="12">JEL0318</strain>
    </source>
</reference>
<dbReference type="PRINTS" id="PR00377">
    <property type="entry name" value="IMPHPHTASES"/>
</dbReference>
<organism evidence="12 13">
    <name type="scientific">Rhizophlyctis rosea</name>
    <dbReference type="NCBI Taxonomy" id="64517"/>
    <lineage>
        <taxon>Eukaryota</taxon>
        <taxon>Fungi</taxon>
        <taxon>Fungi incertae sedis</taxon>
        <taxon>Chytridiomycota</taxon>
        <taxon>Chytridiomycota incertae sedis</taxon>
        <taxon>Chytridiomycetes</taxon>
        <taxon>Rhizophlyctidales</taxon>
        <taxon>Rhizophlyctidaceae</taxon>
        <taxon>Rhizophlyctis</taxon>
    </lineage>
</organism>
<comment type="catalytic activity">
    <reaction evidence="7">
        <text>adenosine 2',5'-bisphosphate + H2O = AMP + phosphate</text>
        <dbReference type="Rhea" id="RHEA:77643"/>
        <dbReference type="ChEBI" id="CHEBI:15377"/>
        <dbReference type="ChEBI" id="CHEBI:43474"/>
        <dbReference type="ChEBI" id="CHEBI:194156"/>
        <dbReference type="ChEBI" id="CHEBI:456215"/>
        <dbReference type="EC" id="3.1.3.7"/>
    </reaction>
    <physiologicalReaction direction="left-to-right" evidence="7">
        <dbReference type="Rhea" id="RHEA:77644"/>
    </physiologicalReaction>
</comment>
<evidence type="ECO:0000256" key="1">
    <source>
        <dbReference type="ARBA" id="ARBA00001946"/>
    </source>
</evidence>
<dbReference type="Gene3D" id="3.40.190.80">
    <property type="match status" value="1"/>
</dbReference>